<name>A0A4C1WBC8_EUMVA</name>
<dbReference type="GO" id="GO:0035336">
    <property type="term" value="P:long-chain fatty-acyl-CoA metabolic process"/>
    <property type="evidence" value="ECO:0007669"/>
    <property type="project" value="TreeGrafter"/>
</dbReference>
<protein>
    <recommendedName>
        <fullName evidence="1">Fatty acyl-CoA reductase</fullName>
        <ecNumber evidence="1">1.2.1.84</ecNumber>
    </recommendedName>
</protein>
<dbReference type="OrthoDB" id="429813at2759"/>
<keyword evidence="1" id="KW-0521">NADP</keyword>
<sequence length="348" mass="38300">MIKYRREVEASADVFHPLNGSHDSPLAASLPHFFIYQPIPLSVRYSSPTQEAGNALIAESAMDMLTNANGTFSNHRNPNFDAFEGNQEAPVNIASVASFYDDAIIFVTGGTGFVFDIIRTQWPERLKKLVPVFGDISAPGLGVVNDLSDVTIIFHSAATVHFMEPFDKSVKTNVGGTVNILQLAKTMPKLKAFVHLSTAYSNAHRPFIQEIVYPPSLDPVIILKCTEMLPSEIVNFIGEKMQGEHPNTYTLTKSLAEYIVAKEKDLPVCILRPSIVTPALEEPFPGWVDNLNGITGKIKIKLPSMCKRASLPPESRLSLPPIDTSNRGGVTSALSTSWIRVEYLMEKE</sequence>
<evidence type="ECO:0000259" key="2">
    <source>
        <dbReference type="Pfam" id="PF07993"/>
    </source>
</evidence>
<dbReference type="InterPro" id="IPR026055">
    <property type="entry name" value="FAR"/>
</dbReference>
<comment type="function">
    <text evidence="1">Catalyzes the reduction of fatty acyl-CoA to fatty alcohols.</text>
</comment>
<dbReference type="Proteomes" id="UP000299102">
    <property type="component" value="Unassembled WGS sequence"/>
</dbReference>
<keyword evidence="4" id="KW-1185">Reference proteome</keyword>
<dbReference type="SUPFAM" id="SSF51735">
    <property type="entry name" value="NAD(P)-binding Rossmann-fold domains"/>
    <property type="match status" value="1"/>
</dbReference>
<comment type="caution">
    <text evidence="3">The sequence shown here is derived from an EMBL/GenBank/DDBJ whole genome shotgun (WGS) entry which is preliminary data.</text>
</comment>
<dbReference type="GO" id="GO:0005777">
    <property type="term" value="C:peroxisome"/>
    <property type="evidence" value="ECO:0007669"/>
    <property type="project" value="TreeGrafter"/>
</dbReference>
<accession>A0A4C1WBC8</accession>
<dbReference type="EC" id="1.2.1.84" evidence="1"/>
<keyword evidence="1" id="KW-0443">Lipid metabolism</keyword>
<comment type="catalytic activity">
    <reaction evidence="1">
        <text>a long-chain fatty acyl-CoA + 2 NADPH + 2 H(+) = a long-chain primary fatty alcohol + 2 NADP(+) + CoA</text>
        <dbReference type="Rhea" id="RHEA:52716"/>
        <dbReference type="ChEBI" id="CHEBI:15378"/>
        <dbReference type="ChEBI" id="CHEBI:57287"/>
        <dbReference type="ChEBI" id="CHEBI:57783"/>
        <dbReference type="ChEBI" id="CHEBI:58349"/>
        <dbReference type="ChEBI" id="CHEBI:77396"/>
        <dbReference type="ChEBI" id="CHEBI:83139"/>
        <dbReference type="EC" id="1.2.1.84"/>
    </reaction>
</comment>
<reference evidence="3 4" key="1">
    <citation type="journal article" date="2019" name="Commun. Biol.">
        <title>The bagworm genome reveals a unique fibroin gene that provides high tensile strength.</title>
        <authorList>
            <person name="Kono N."/>
            <person name="Nakamura H."/>
            <person name="Ohtoshi R."/>
            <person name="Tomita M."/>
            <person name="Numata K."/>
            <person name="Arakawa K."/>
        </authorList>
    </citation>
    <scope>NUCLEOTIDE SEQUENCE [LARGE SCALE GENOMIC DNA]</scope>
</reference>
<feature type="domain" description="Thioester reductase (TE)" evidence="2">
    <location>
        <begin position="124"/>
        <end position="323"/>
    </location>
</feature>
<dbReference type="PANTHER" id="PTHR11011">
    <property type="entry name" value="MALE STERILITY PROTEIN 2-RELATED"/>
    <property type="match status" value="1"/>
</dbReference>
<dbReference type="AlphaFoldDB" id="A0A4C1WBC8"/>
<dbReference type="InterPro" id="IPR013120">
    <property type="entry name" value="FAR_NAD-bd"/>
</dbReference>
<evidence type="ECO:0000313" key="3">
    <source>
        <dbReference type="EMBL" id="GBP48686.1"/>
    </source>
</evidence>
<dbReference type="GO" id="GO:0102965">
    <property type="term" value="F:alcohol-forming long-chain fatty acyl-CoA reductase activity"/>
    <property type="evidence" value="ECO:0007669"/>
    <property type="project" value="UniProtKB-EC"/>
</dbReference>
<gene>
    <name evidence="3" type="ORF">EVAR_103051_1</name>
</gene>
<organism evidence="3 4">
    <name type="scientific">Eumeta variegata</name>
    <name type="common">Bagworm moth</name>
    <name type="synonym">Eumeta japonica</name>
    <dbReference type="NCBI Taxonomy" id="151549"/>
    <lineage>
        <taxon>Eukaryota</taxon>
        <taxon>Metazoa</taxon>
        <taxon>Ecdysozoa</taxon>
        <taxon>Arthropoda</taxon>
        <taxon>Hexapoda</taxon>
        <taxon>Insecta</taxon>
        <taxon>Pterygota</taxon>
        <taxon>Neoptera</taxon>
        <taxon>Endopterygota</taxon>
        <taxon>Lepidoptera</taxon>
        <taxon>Glossata</taxon>
        <taxon>Ditrysia</taxon>
        <taxon>Tineoidea</taxon>
        <taxon>Psychidae</taxon>
        <taxon>Oiketicinae</taxon>
        <taxon>Eumeta</taxon>
    </lineage>
</organism>
<proteinExistence type="inferred from homology"/>
<evidence type="ECO:0000256" key="1">
    <source>
        <dbReference type="RuleBase" id="RU363097"/>
    </source>
</evidence>
<dbReference type="GO" id="GO:0080019">
    <property type="term" value="F:alcohol-forming very long-chain fatty acyl-CoA reductase activity"/>
    <property type="evidence" value="ECO:0007669"/>
    <property type="project" value="InterPro"/>
</dbReference>
<comment type="similarity">
    <text evidence="1">Belongs to the fatty acyl-CoA reductase family.</text>
</comment>
<keyword evidence="1" id="KW-0560">Oxidoreductase</keyword>
<dbReference type="InterPro" id="IPR036291">
    <property type="entry name" value="NAD(P)-bd_dom_sf"/>
</dbReference>
<dbReference type="Gene3D" id="3.40.50.720">
    <property type="entry name" value="NAD(P)-binding Rossmann-like Domain"/>
    <property type="match status" value="1"/>
</dbReference>
<evidence type="ECO:0000313" key="4">
    <source>
        <dbReference type="Proteomes" id="UP000299102"/>
    </source>
</evidence>
<dbReference type="Pfam" id="PF07993">
    <property type="entry name" value="NAD_binding_4"/>
    <property type="match status" value="1"/>
</dbReference>
<keyword evidence="1" id="KW-0444">Lipid biosynthesis</keyword>
<dbReference type="STRING" id="151549.A0A4C1WBC8"/>
<dbReference type="EMBL" id="BGZK01000528">
    <property type="protein sequence ID" value="GBP48686.1"/>
    <property type="molecule type" value="Genomic_DNA"/>
</dbReference>
<dbReference type="PANTHER" id="PTHR11011:SF107">
    <property type="entry name" value="FATTY ACYL-COA REDUCTASE"/>
    <property type="match status" value="1"/>
</dbReference>